<accession>A0A8S9X2X9</accession>
<protein>
    <recommendedName>
        <fullName evidence="7">Trichohyalin-plectin-homology domain-containing protein</fullName>
    </recommendedName>
</protein>
<dbReference type="InterPro" id="IPR043596">
    <property type="entry name" value="CFAP53/TCHP"/>
</dbReference>
<comment type="caution">
    <text evidence="5">The sequence shown here is derived from an EMBL/GenBank/DDBJ whole genome shotgun (WGS) entry which is preliminary data.</text>
</comment>
<gene>
    <name evidence="5" type="ORF">GE061_004351</name>
</gene>
<name>A0A8S9X2X9_APOLU</name>
<dbReference type="Proteomes" id="UP000466442">
    <property type="component" value="Linkage Group LG12"/>
</dbReference>
<proteinExistence type="predicted"/>
<dbReference type="OrthoDB" id="75950at2759"/>
<feature type="coiled-coil region" evidence="4">
    <location>
        <begin position="110"/>
        <end position="152"/>
    </location>
</feature>
<evidence type="ECO:0008006" key="7">
    <source>
        <dbReference type="Google" id="ProtNLM"/>
    </source>
</evidence>
<organism evidence="5 6">
    <name type="scientific">Apolygus lucorum</name>
    <name type="common">Small green plant bug</name>
    <name type="synonym">Lygocoris lucorum</name>
    <dbReference type="NCBI Taxonomy" id="248454"/>
    <lineage>
        <taxon>Eukaryota</taxon>
        <taxon>Metazoa</taxon>
        <taxon>Ecdysozoa</taxon>
        <taxon>Arthropoda</taxon>
        <taxon>Hexapoda</taxon>
        <taxon>Insecta</taxon>
        <taxon>Pterygota</taxon>
        <taxon>Neoptera</taxon>
        <taxon>Paraneoptera</taxon>
        <taxon>Hemiptera</taxon>
        <taxon>Heteroptera</taxon>
        <taxon>Panheteroptera</taxon>
        <taxon>Cimicomorpha</taxon>
        <taxon>Miridae</taxon>
        <taxon>Mirini</taxon>
        <taxon>Apolygus</taxon>
    </lineage>
</organism>
<evidence type="ECO:0000256" key="4">
    <source>
        <dbReference type="SAM" id="Coils"/>
    </source>
</evidence>
<keyword evidence="2" id="KW-0969">Cilium</keyword>
<dbReference type="PANTHER" id="PTHR31183:SF1">
    <property type="entry name" value="CILIA- AND FLAGELLA-ASSOCIATED PROTEIN 53"/>
    <property type="match status" value="1"/>
</dbReference>
<dbReference type="AlphaFoldDB" id="A0A8S9X2X9"/>
<comment type="subcellular location">
    <subcellularLocation>
        <location evidence="1">Cell projection</location>
        <location evidence="1">Cilium</location>
    </subcellularLocation>
</comment>
<dbReference type="PANTHER" id="PTHR31183">
    <property type="entry name" value="TRICHOPLEIN KERATIN FILAMENT-BINDING PROTEIN FAMILY MEMBER"/>
    <property type="match status" value="1"/>
</dbReference>
<evidence type="ECO:0000256" key="3">
    <source>
        <dbReference type="ARBA" id="ARBA00023273"/>
    </source>
</evidence>
<evidence type="ECO:0000313" key="6">
    <source>
        <dbReference type="Proteomes" id="UP000466442"/>
    </source>
</evidence>
<dbReference type="EMBL" id="WIXP02000012">
    <property type="protein sequence ID" value="KAF6201955.1"/>
    <property type="molecule type" value="Genomic_DNA"/>
</dbReference>
<dbReference type="GO" id="GO:0005929">
    <property type="term" value="C:cilium"/>
    <property type="evidence" value="ECO:0007669"/>
    <property type="project" value="UniProtKB-SubCell"/>
</dbReference>
<keyword evidence="4" id="KW-0175">Coiled coil</keyword>
<sequence length="513" mass="60734">MKSTSRVERKIPGDRQAVGGFGDVGYIMKRPGHGYKTEKFLEHQANVRNEALKTKKGIKNLKNERTINEYYRKFDTITVQASVNRAVQLGMDQLEREMVGKQNRLKSILLGEQSDQLIEYTRKAQEYEDERKDAMRRKAEEIQKKRDDSDRRMAQEAYTRIALENSDEYKSKLSMEQWKIGQEVNKEVIRLKLLQKMADAECEAIWNAEAEKCGQAVSKEDAKAEAARKAGKTTHYQNLNKQIEEQKRIRKNEECIEEMNAQRRKVVQDEEYRKLDLRHEQAKQREQLGFKFLTQQIGENKVLAARNRQEEIMVDKITLDYNRKVLQKEQAAIRDDRAQSWNELVIFKQSMVEYRNAWLARAKESERLEEKYDEEIRQKKYKAWKAKQDLRKDLSSSCFESAKRRLEENLVKEAANKQKESKAGALVNHYNAINSKLSSAKKLMALNRAPYYDESVKYLKILQERQRLEDQEVLENMRKQNEERQREVTRVLERPVQEAFKHQHPMYRVLKSE</sequence>
<evidence type="ECO:0000256" key="2">
    <source>
        <dbReference type="ARBA" id="ARBA00023069"/>
    </source>
</evidence>
<keyword evidence="3" id="KW-0966">Cell projection</keyword>
<evidence type="ECO:0000313" key="5">
    <source>
        <dbReference type="EMBL" id="KAF6201955.1"/>
    </source>
</evidence>
<evidence type="ECO:0000256" key="1">
    <source>
        <dbReference type="ARBA" id="ARBA00004138"/>
    </source>
</evidence>
<keyword evidence="6" id="KW-1185">Reference proteome</keyword>
<reference evidence="5" key="1">
    <citation type="journal article" date="2021" name="Mol. Ecol. Resour.">
        <title>Apolygus lucorum genome provides insights into omnivorousness and mesophyll feeding.</title>
        <authorList>
            <person name="Liu Y."/>
            <person name="Liu H."/>
            <person name="Wang H."/>
            <person name="Huang T."/>
            <person name="Liu B."/>
            <person name="Yang B."/>
            <person name="Yin L."/>
            <person name="Li B."/>
            <person name="Zhang Y."/>
            <person name="Zhang S."/>
            <person name="Jiang F."/>
            <person name="Zhang X."/>
            <person name="Ren Y."/>
            <person name="Wang B."/>
            <person name="Wang S."/>
            <person name="Lu Y."/>
            <person name="Wu K."/>
            <person name="Fan W."/>
            <person name="Wang G."/>
        </authorList>
    </citation>
    <scope>NUCLEOTIDE SEQUENCE</scope>
    <source>
        <strain evidence="5">12Hb</strain>
    </source>
</reference>